<name>A0A6A6XXV2_9PLEO</name>
<evidence type="ECO:0000256" key="1">
    <source>
        <dbReference type="SAM" id="Phobius"/>
    </source>
</evidence>
<feature type="transmembrane region" description="Helical" evidence="1">
    <location>
        <begin position="30"/>
        <end position="48"/>
    </location>
</feature>
<reference evidence="2" key="1">
    <citation type="journal article" date="2020" name="Stud. Mycol.">
        <title>101 Dothideomycetes genomes: a test case for predicting lifestyles and emergence of pathogens.</title>
        <authorList>
            <person name="Haridas S."/>
            <person name="Albert R."/>
            <person name="Binder M."/>
            <person name="Bloem J."/>
            <person name="Labutti K."/>
            <person name="Salamov A."/>
            <person name="Andreopoulos B."/>
            <person name="Baker S."/>
            <person name="Barry K."/>
            <person name="Bills G."/>
            <person name="Bluhm B."/>
            <person name="Cannon C."/>
            <person name="Castanera R."/>
            <person name="Culley D."/>
            <person name="Daum C."/>
            <person name="Ezra D."/>
            <person name="Gonzalez J."/>
            <person name="Henrissat B."/>
            <person name="Kuo A."/>
            <person name="Liang C."/>
            <person name="Lipzen A."/>
            <person name="Lutzoni F."/>
            <person name="Magnuson J."/>
            <person name="Mondo S."/>
            <person name="Nolan M."/>
            <person name="Ohm R."/>
            <person name="Pangilinan J."/>
            <person name="Park H.-J."/>
            <person name="Ramirez L."/>
            <person name="Alfaro M."/>
            <person name="Sun H."/>
            <person name="Tritt A."/>
            <person name="Yoshinaga Y."/>
            <person name="Zwiers L.-H."/>
            <person name="Turgeon B."/>
            <person name="Goodwin S."/>
            <person name="Spatafora J."/>
            <person name="Crous P."/>
            <person name="Grigoriev I."/>
        </authorList>
    </citation>
    <scope>NUCLEOTIDE SEQUENCE</scope>
    <source>
        <strain evidence="2">CBS 109.77</strain>
    </source>
</reference>
<keyword evidence="3" id="KW-1185">Reference proteome</keyword>
<dbReference type="EMBL" id="MU001739">
    <property type="protein sequence ID" value="KAF2801098.1"/>
    <property type="molecule type" value="Genomic_DNA"/>
</dbReference>
<keyword evidence="1" id="KW-0472">Membrane</keyword>
<sequence length="67" mass="7469">MERRTRIVQAIVFCACGVMVFSHVRGVRAGFFPVAAYGAMLGSLSDYVRRDKAFWIMTARVRGNAVV</sequence>
<protein>
    <submittedName>
        <fullName evidence="2">Uncharacterized protein</fullName>
    </submittedName>
</protein>
<organism evidence="2 3">
    <name type="scientific">Melanomma pulvis-pyrius CBS 109.77</name>
    <dbReference type="NCBI Taxonomy" id="1314802"/>
    <lineage>
        <taxon>Eukaryota</taxon>
        <taxon>Fungi</taxon>
        <taxon>Dikarya</taxon>
        <taxon>Ascomycota</taxon>
        <taxon>Pezizomycotina</taxon>
        <taxon>Dothideomycetes</taxon>
        <taxon>Pleosporomycetidae</taxon>
        <taxon>Pleosporales</taxon>
        <taxon>Melanommataceae</taxon>
        <taxon>Melanomma</taxon>
    </lineage>
</organism>
<evidence type="ECO:0000313" key="2">
    <source>
        <dbReference type="EMBL" id="KAF2801098.1"/>
    </source>
</evidence>
<accession>A0A6A6XXV2</accession>
<dbReference type="AlphaFoldDB" id="A0A6A6XXV2"/>
<dbReference type="Proteomes" id="UP000799757">
    <property type="component" value="Unassembled WGS sequence"/>
</dbReference>
<gene>
    <name evidence="2" type="ORF">K505DRAFT_320043</name>
</gene>
<keyword evidence="1" id="KW-1133">Transmembrane helix</keyword>
<feature type="transmembrane region" description="Helical" evidence="1">
    <location>
        <begin position="7"/>
        <end position="24"/>
    </location>
</feature>
<proteinExistence type="predicted"/>
<evidence type="ECO:0000313" key="3">
    <source>
        <dbReference type="Proteomes" id="UP000799757"/>
    </source>
</evidence>
<keyword evidence="1" id="KW-0812">Transmembrane</keyword>